<dbReference type="Gene3D" id="3.40.50.20">
    <property type="match status" value="1"/>
</dbReference>
<dbReference type="OrthoDB" id="3428978at2"/>
<proteinExistence type="predicted"/>
<keyword evidence="1" id="KW-0547">Nucleotide-binding</keyword>
<dbReference type="Pfam" id="PF21360">
    <property type="entry name" value="PylC-like_N"/>
    <property type="match status" value="1"/>
</dbReference>
<gene>
    <name evidence="3" type="ordered locus">Vapar_1935</name>
</gene>
<accession>C5CVD3</accession>
<dbReference type="PROSITE" id="PS50975">
    <property type="entry name" value="ATP_GRASP"/>
    <property type="match status" value="1"/>
</dbReference>
<protein>
    <recommendedName>
        <fullName evidence="2">ATP-grasp domain-containing protein</fullName>
    </recommendedName>
</protein>
<dbReference type="Gene3D" id="3.30.1490.20">
    <property type="entry name" value="ATP-grasp fold, A domain"/>
    <property type="match status" value="1"/>
</dbReference>
<dbReference type="InterPro" id="IPR048764">
    <property type="entry name" value="PylC_N"/>
</dbReference>
<dbReference type="HOGENOM" id="CLU_052967_0_0_4"/>
<name>C5CVD3_VARPS</name>
<dbReference type="STRING" id="543728.Vapar_1935"/>
<dbReference type="KEGG" id="vap:Vapar_1935"/>
<dbReference type="Gene3D" id="3.30.470.20">
    <property type="entry name" value="ATP-grasp fold, B domain"/>
    <property type="match status" value="1"/>
</dbReference>
<sequence>MSKRNLNTLVLSAGRRVDLMHAFREEMTKRGMSAQLFATDLRPELSAACRVADEAFKVPRVTDPGYADLLLELCLRNDVGLVVPTIDTELLGLAQARETFAEHGVHVVVSSTTLIEQCRDKRRSSGLFAQLDIDTPRIQDKSRLEFPCFAKPFDGSRSIGALMVASQSALTTEMLADSKLMFMDYVDSSHHEYTVDAYYDRSGVLRCLVPRQRLEVRDGEVSKGVTRRDHVYAYLLDRLRVLPGARGCLTIQLFAKSQPQRFAALEINPRFGGGFPLSYAAGARYPGWLIDEYLLGEEVAFFDGWEPNLLMLRYDAKVMVRDYQ</sequence>
<keyword evidence="1" id="KW-0067">ATP-binding</keyword>
<evidence type="ECO:0000256" key="1">
    <source>
        <dbReference type="PROSITE-ProRule" id="PRU00409"/>
    </source>
</evidence>
<reference evidence="3" key="1">
    <citation type="submission" date="2009-06" db="EMBL/GenBank/DDBJ databases">
        <title>Complete sequence of chromosome 1 of Variovorax paradoxus S110.</title>
        <authorList>
            <consortium name="US DOE Joint Genome Institute"/>
            <person name="Lucas S."/>
            <person name="Copeland A."/>
            <person name="Lapidus A."/>
            <person name="Glavina del Rio T."/>
            <person name="Tice H."/>
            <person name="Bruce D."/>
            <person name="Goodwin L."/>
            <person name="Pitluck S."/>
            <person name="Chertkov O."/>
            <person name="Brettin T."/>
            <person name="Detter J.C."/>
            <person name="Han C."/>
            <person name="Larimer F."/>
            <person name="Land M."/>
            <person name="Hauser L."/>
            <person name="Kyrpides N."/>
            <person name="Ovchinnikova G."/>
            <person name="Orwin P."/>
            <person name="Leadbetter J.R."/>
            <person name="Spain J.C."/>
            <person name="Han J.I."/>
        </authorList>
    </citation>
    <scope>NUCLEOTIDE SEQUENCE</scope>
    <source>
        <strain evidence="3">S110</strain>
    </source>
</reference>
<dbReference type="NCBIfam" id="NF009405">
    <property type="entry name" value="PRK12767.1-4"/>
    <property type="match status" value="1"/>
</dbReference>
<evidence type="ECO:0000313" key="3">
    <source>
        <dbReference type="EMBL" id="ACS18582.1"/>
    </source>
</evidence>
<dbReference type="SUPFAM" id="SSF56059">
    <property type="entry name" value="Glutathione synthetase ATP-binding domain-like"/>
    <property type="match status" value="1"/>
</dbReference>
<dbReference type="AlphaFoldDB" id="C5CVD3"/>
<dbReference type="Pfam" id="PF15632">
    <property type="entry name" value="ATPgrasp_Ter"/>
    <property type="match status" value="1"/>
</dbReference>
<dbReference type="GO" id="GO:0005524">
    <property type="term" value="F:ATP binding"/>
    <property type="evidence" value="ECO:0007669"/>
    <property type="project" value="UniProtKB-UniRule"/>
</dbReference>
<dbReference type="eggNOG" id="COG0189">
    <property type="taxonomic scope" value="Bacteria"/>
</dbReference>
<dbReference type="EMBL" id="CP001635">
    <property type="protein sequence ID" value="ACS18582.1"/>
    <property type="molecule type" value="Genomic_DNA"/>
</dbReference>
<dbReference type="InterPro" id="IPR013815">
    <property type="entry name" value="ATP_grasp_subdomain_1"/>
</dbReference>
<organism evidence="3">
    <name type="scientific">Variovorax paradoxus (strain S110)</name>
    <dbReference type="NCBI Taxonomy" id="543728"/>
    <lineage>
        <taxon>Bacteria</taxon>
        <taxon>Pseudomonadati</taxon>
        <taxon>Pseudomonadota</taxon>
        <taxon>Betaproteobacteria</taxon>
        <taxon>Burkholderiales</taxon>
        <taxon>Comamonadaceae</taxon>
        <taxon>Variovorax</taxon>
    </lineage>
</organism>
<evidence type="ECO:0000259" key="2">
    <source>
        <dbReference type="PROSITE" id="PS50975"/>
    </source>
</evidence>
<dbReference type="InterPro" id="IPR011761">
    <property type="entry name" value="ATP-grasp"/>
</dbReference>
<dbReference type="GO" id="GO:0046872">
    <property type="term" value="F:metal ion binding"/>
    <property type="evidence" value="ECO:0007669"/>
    <property type="project" value="InterPro"/>
</dbReference>
<feature type="domain" description="ATP-grasp" evidence="2">
    <location>
        <begin position="97"/>
        <end position="294"/>
    </location>
</feature>